<organism evidence="1 2">
    <name type="scientific">Streptomyces brevispora</name>
    <dbReference type="NCBI Taxonomy" id="887462"/>
    <lineage>
        <taxon>Bacteria</taxon>
        <taxon>Bacillati</taxon>
        <taxon>Actinomycetota</taxon>
        <taxon>Actinomycetes</taxon>
        <taxon>Kitasatosporales</taxon>
        <taxon>Streptomycetaceae</taxon>
        <taxon>Streptomyces</taxon>
    </lineage>
</organism>
<name>A0A561UXD0_9ACTN</name>
<accession>A0A561UXD0</accession>
<proteinExistence type="predicted"/>
<dbReference type="EMBL" id="VIWW01000001">
    <property type="protein sequence ID" value="TWG04024.1"/>
    <property type="molecule type" value="Genomic_DNA"/>
</dbReference>
<protein>
    <submittedName>
        <fullName evidence="1">Uncharacterized protein</fullName>
    </submittedName>
</protein>
<sequence length="63" mass="7166">MIQMDRIEWDAPSLGATRIGISLLRDTFRGLYPAIPHCALSRPPYEERAVRVREGLREGDSLL</sequence>
<evidence type="ECO:0000313" key="2">
    <source>
        <dbReference type="Proteomes" id="UP000318186"/>
    </source>
</evidence>
<evidence type="ECO:0000313" key="1">
    <source>
        <dbReference type="EMBL" id="TWG04024.1"/>
    </source>
</evidence>
<dbReference type="Proteomes" id="UP000318186">
    <property type="component" value="Unassembled WGS sequence"/>
</dbReference>
<reference evidence="1 2" key="1">
    <citation type="submission" date="2019-06" db="EMBL/GenBank/DDBJ databases">
        <title>Sequencing the genomes of 1000 actinobacteria strains.</title>
        <authorList>
            <person name="Klenk H.-P."/>
        </authorList>
    </citation>
    <scope>NUCLEOTIDE SEQUENCE [LARGE SCALE GENOMIC DNA]</scope>
    <source>
        <strain evidence="1 2">DSM 42059</strain>
    </source>
</reference>
<comment type="caution">
    <text evidence="1">The sequence shown here is derived from an EMBL/GenBank/DDBJ whole genome shotgun (WGS) entry which is preliminary data.</text>
</comment>
<gene>
    <name evidence="1" type="ORF">FHX80_112466</name>
</gene>
<dbReference type="AlphaFoldDB" id="A0A561UXD0"/>